<feature type="transmembrane region" description="Helical" evidence="6">
    <location>
        <begin position="44"/>
        <end position="65"/>
    </location>
</feature>
<dbReference type="EMBL" id="SEYY01002205">
    <property type="protein sequence ID" value="KAB7504849.1"/>
    <property type="molecule type" value="Genomic_DNA"/>
</dbReference>
<evidence type="ECO:0000256" key="3">
    <source>
        <dbReference type="ARBA" id="ARBA00022692"/>
    </source>
</evidence>
<evidence type="ECO:0000259" key="7">
    <source>
        <dbReference type="Pfam" id="PF12832"/>
    </source>
</evidence>
<dbReference type="PANTHER" id="PTHR16172:SF41">
    <property type="entry name" value="MAJOR FACILITATOR SUPERFAMILY DOMAIN-CONTAINING PROTEIN 6-LIKE"/>
    <property type="match status" value="1"/>
</dbReference>
<dbReference type="OrthoDB" id="10056177at2759"/>
<evidence type="ECO:0000256" key="1">
    <source>
        <dbReference type="ARBA" id="ARBA00004141"/>
    </source>
</evidence>
<proteinExistence type="inferred from homology"/>
<organism evidence="8 9">
    <name type="scientific">Armadillidium nasatum</name>
    <dbReference type="NCBI Taxonomy" id="96803"/>
    <lineage>
        <taxon>Eukaryota</taxon>
        <taxon>Metazoa</taxon>
        <taxon>Ecdysozoa</taxon>
        <taxon>Arthropoda</taxon>
        <taxon>Crustacea</taxon>
        <taxon>Multicrustacea</taxon>
        <taxon>Malacostraca</taxon>
        <taxon>Eumalacostraca</taxon>
        <taxon>Peracarida</taxon>
        <taxon>Isopoda</taxon>
        <taxon>Oniscidea</taxon>
        <taxon>Crinocheta</taxon>
        <taxon>Armadillidiidae</taxon>
        <taxon>Armadillidium</taxon>
    </lineage>
</organism>
<dbReference type="GO" id="GO:0016020">
    <property type="term" value="C:membrane"/>
    <property type="evidence" value="ECO:0007669"/>
    <property type="project" value="UniProtKB-SubCell"/>
</dbReference>
<dbReference type="PANTHER" id="PTHR16172">
    <property type="entry name" value="MAJOR FACILITATOR SUPERFAMILY DOMAIN-CONTAINING PROTEIN 6-LIKE"/>
    <property type="match status" value="1"/>
</dbReference>
<evidence type="ECO:0000313" key="8">
    <source>
        <dbReference type="EMBL" id="KAB7504849.1"/>
    </source>
</evidence>
<dbReference type="InterPro" id="IPR051717">
    <property type="entry name" value="MFS_MFSD6"/>
</dbReference>
<dbReference type="Gene3D" id="1.20.1250.20">
    <property type="entry name" value="MFS general substrate transporter like domains"/>
    <property type="match status" value="1"/>
</dbReference>
<evidence type="ECO:0000256" key="6">
    <source>
        <dbReference type="SAM" id="Phobius"/>
    </source>
</evidence>
<dbReference type="SUPFAM" id="SSF103473">
    <property type="entry name" value="MFS general substrate transporter"/>
    <property type="match status" value="1"/>
</dbReference>
<comment type="caution">
    <text evidence="8">The sequence shown here is derived from an EMBL/GenBank/DDBJ whole genome shotgun (WGS) entry which is preliminary data.</text>
</comment>
<dbReference type="Pfam" id="PF12832">
    <property type="entry name" value="MFS_1_like"/>
    <property type="match status" value="1"/>
</dbReference>
<dbReference type="PROSITE" id="PS51257">
    <property type="entry name" value="PROKAR_LIPOPROTEIN"/>
    <property type="match status" value="1"/>
</dbReference>
<dbReference type="InterPro" id="IPR024989">
    <property type="entry name" value="MFS_assoc_dom"/>
</dbReference>
<evidence type="ECO:0000313" key="9">
    <source>
        <dbReference type="Proteomes" id="UP000326759"/>
    </source>
</evidence>
<evidence type="ECO:0000256" key="4">
    <source>
        <dbReference type="ARBA" id="ARBA00022989"/>
    </source>
</evidence>
<sequence length="99" mass="11432">MGKINRKLLPLKMLLFFLYAAIGCLPAFLTIHMFHIGLSHEEVTWINTVLPLTALVGPPFVGYLADRFGHYRLITNYFNVFSWGFPYVPVIRARKDFTI</sequence>
<name>A0A5N5TF87_9CRUS</name>
<keyword evidence="9" id="KW-1185">Reference proteome</keyword>
<gene>
    <name evidence="8" type="ORF">Anas_03983</name>
</gene>
<protein>
    <recommendedName>
        <fullName evidence="7">Major facilitator superfamily associated domain-containing protein</fullName>
    </recommendedName>
</protein>
<evidence type="ECO:0000256" key="2">
    <source>
        <dbReference type="ARBA" id="ARBA00005241"/>
    </source>
</evidence>
<keyword evidence="3 6" id="KW-0812">Transmembrane</keyword>
<comment type="subcellular location">
    <subcellularLocation>
        <location evidence="1">Membrane</location>
        <topology evidence="1">Multi-pass membrane protein</topology>
    </subcellularLocation>
</comment>
<accession>A0A5N5TF87</accession>
<evidence type="ECO:0000256" key="5">
    <source>
        <dbReference type="ARBA" id="ARBA00023136"/>
    </source>
</evidence>
<dbReference type="AlphaFoldDB" id="A0A5N5TF87"/>
<feature type="domain" description="Major facilitator superfamily associated" evidence="7">
    <location>
        <begin position="9"/>
        <end position="81"/>
    </location>
</feature>
<dbReference type="InterPro" id="IPR036259">
    <property type="entry name" value="MFS_trans_sf"/>
</dbReference>
<keyword evidence="5 6" id="KW-0472">Membrane</keyword>
<reference evidence="8 9" key="1">
    <citation type="journal article" date="2019" name="PLoS Biol.">
        <title>Sex chromosomes control vertical transmission of feminizing Wolbachia symbionts in an isopod.</title>
        <authorList>
            <person name="Becking T."/>
            <person name="Chebbi M.A."/>
            <person name="Giraud I."/>
            <person name="Moumen B."/>
            <person name="Laverre T."/>
            <person name="Caubet Y."/>
            <person name="Peccoud J."/>
            <person name="Gilbert C."/>
            <person name="Cordaux R."/>
        </authorList>
    </citation>
    <scope>NUCLEOTIDE SEQUENCE [LARGE SCALE GENOMIC DNA]</scope>
    <source>
        <strain evidence="8">ANa2</strain>
        <tissue evidence="8">Whole body excluding digestive tract and cuticle</tissue>
    </source>
</reference>
<comment type="similarity">
    <text evidence="2">Belongs to the major facilitator superfamily. MFSD6 family.</text>
</comment>
<feature type="transmembrane region" description="Helical" evidence="6">
    <location>
        <begin position="12"/>
        <end position="38"/>
    </location>
</feature>
<keyword evidence="4 6" id="KW-1133">Transmembrane helix</keyword>
<dbReference type="Proteomes" id="UP000326759">
    <property type="component" value="Unassembled WGS sequence"/>
</dbReference>